<evidence type="ECO:0000313" key="1">
    <source>
        <dbReference type="EMBL" id="MBC5688126.1"/>
    </source>
</evidence>
<name>A0A923RP77_9FIRM</name>
<dbReference type="Proteomes" id="UP000652477">
    <property type="component" value="Unassembled WGS sequence"/>
</dbReference>
<proteinExistence type="predicted"/>
<organism evidence="1 2">
    <name type="scientific">Mediterraneibacter hominis</name>
    <dbReference type="NCBI Taxonomy" id="2763054"/>
    <lineage>
        <taxon>Bacteria</taxon>
        <taxon>Bacillati</taxon>
        <taxon>Bacillota</taxon>
        <taxon>Clostridia</taxon>
        <taxon>Lachnospirales</taxon>
        <taxon>Lachnospiraceae</taxon>
        <taxon>Mediterraneibacter</taxon>
    </lineage>
</organism>
<dbReference type="EMBL" id="JACOPF010000001">
    <property type="protein sequence ID" value="MBC5688126.1"/>
    <property type="molecule type" value="Genomic_DNA"/>
</dbReference>
<keyword evidence="2" id="KW-1185">Reference proteome</keyword>
<accession>A0A923RP77</accession>
<gene>
    <name evidence="1" type="ORF">H8S37_04155</name>
</gene>
<reference evidence="1" key="1">
    <citation type="submission" date="2020-08" db="EMBL/GenBank/DDBJ databases">
        <title>Genome public.</title>
        <authorList>
            <person name="Liu C."/>
            <person name="Sun Q."/>
        </authorList>
    </citation>
    <scope>NUCLEOTIDE SEQUENCE</scope>
    <source>
        <strain evidence="1">NSJ-55</strain>
    </source>
</reference>
<evidence type="ECO:0000313" key="2">
    <source>
        <dbReference type="Proteomes" id="UP000652477"/>
    </source>
</evidence>
<protein>
    <submittedName>
        <fullName evidence="1">Uncharacterized protein</fullName>
    </submittedName>
</protein>
<dbReference type="AlphaFoldDB" id="A0A923RP77"/>
<comment type="caution">
    <text evidence="1">The sequence shown here is derived from an EMBL/GenBank/DDBJ whole genome shotgun (WGS) entry which is preliminary data.</text>
</comment>
<sequence>MNKWNIYVALHKSFCKELDSPEFYFKNVEIEDTANYLTLYDEDGTLAFRCHLNDVAKFVKYK</sequence>
<dbReference type="RefSeq" id="WP_186874760.1">
    <property type="nucleotide sequence ID" value="NZ_JACOPF010000001.1"/>
</dbReference>